<dbReference type="EMBL" id="RDQH01000327">
    <property type="protein sequence ID" value="RXI08725.1"/>
    <property type="molecule type" value="Genomic_DNA"/>
</dbReference>
<dbReference type="AlphaFoldDB" id="A0A498KSQ3"/>
<keyword evidence="2" id="KW-1185">Reference proteome</keyword>
<dbReference type="SUPFAM" id="SSF52047">
    <property type="entry name" value="RNI-like"/>
    <property type="match status" value="1"/>
</dbReference>
<dbReference type="PANTHER" id="PTHR38926">
    <property type="entry name" value="F-BOX DOMAIN CONTAINING PROTEIN, EXPRESSED"/>
    <property type="match status" value="1"/>
</dbReference>
<proteinExistence type="predicted"/>
<gene>
    <name evidence="1" type="ORF">DVH24_022869</name>
</gene>
<dbReference type="InterPro" id="IPR032675">
    <property type="entry name" value="LRR_dom_sf"/>
</dbReference>
<dbReference type="PANTHER" id="PTHR38926:SF2">
    <property type="entry name" value="F-BOX_LRR-REPEAT PROTEIN 21-RELATED"/>
    <property type="match status" value="1"/>
</dbReference>
<dbReference type="Proteomes" id="UP000290289">
    <property type="component" value="Chromosome 1"/>
</dbReference>
<accession>A0A498KSQ3</accession>
<evidence type="ECO:0000313" key="2">
    <source>
        <dbReference type="Proteomes" id="UP000290289"/>
    </source>
</evidence>
<comment type="caution">
    <text evidence="1">The sequence shown here is derived from an EMBL/GenBank/DDBJ whole genome shotgun (WGS) entry which is preliminary data.</text>
</comment>
<protein>
    <recommendedName>
        <fullName evidence="3">F-box domain-containing protein</fullName>
    </recommendedName>
</protein>
<reference evidence="1 2" key="1">
    <citation type="submission" date="2018-10" db="EMBL/GenBank/DDBJ databases">
        <title>A high-quality apple genome assembly.</title>
        <authorList>
            <person name="Hu J."/>
        </authorList>
    </citation>
    <scope>NUCLEOTIDE SEQUENCE [LARGE SCALE GENOMIC DNA]</scope>
    <source>
        <strain evidence="2">cv. HFTH1</strain>
        <tissue evidence="1">Young leaf</tissue>
    </source>
</reference>
<dbReference type="STRING" id="3750.A0A498KSQ3"/>
<evidence type="ECO:0000313" key="1">
    <source>
        <dbReference type="EMBL" id="RXI08725.1"/>
    </source>
</evidence>
<evidence type="ECO:0008006" key="3">
    <source>
        <dbReference type="Google" id="ProtNLM"/>
    </source>
</evidence>
<organism evidence="1 2">
    <name type="scientific">Malus domestica</name>
    <name type="common">Apple</name>
    <name type="synonym">Pyrus malus</name>
    <dbReference type="NCBI Taxonomy" id="3750"/>
    <lineage>
        <taxon>Eukaryota</taxon>
        <taxon>Viridiplantae</taxon>
        <taxon>Streptophyta</taxon>
        <taxon>Embryophyta</taxon>
        <taxon>Tracheophyta</taxon>
        <taxon>Spermatophyta</taxon>
        <taxon>Magnoliopsida</taxon>
        <taxon>eudicotyledons</taxon>
        <taxon>Gunneridae</taxon>
        <taxon>Pentapetalae</taxon>
        <taxon>rosids</taxon>
        <taxon>fabids</taxon>
        <taxon>Rosales</taxon>
        <taxon>Rosaceae</taxon>
        <taxon>Amygdaloideae</taxon>
        <taxon>Maleae</taxon>
        <taxon>Malus</taxon>
    </lineage>
</organism>
<dbReference type="Gene3D" id="3.80.10.10">
    <property type="entry name" value="Ribonuclease Inhibitor"/>
    <property type="match status" value="1"/>
</dbReference>
<name>A0A498KSQ3_MALDO</name>
<sequence>MVCKVWFNICKNPLMWRTIDMRGLLVKSNREIYLLTMKYDLKKMCRHAVDSSCGNLVEVKLDDFNDAATVLEYIADSSSRIRSLRLVNSAVELGKVASKLPLLEHLEISLRNNDDALAIAGTMHGLQHLQIIGNLLTDGGLRKILDCCPRLVSLDLRCCFNLDLDGDLRMRCAEGIRTLWLPEDSIADYEFSESAIDNYLHPDSGPWYRRFIPTQGIMITITITIMISYM</sequence>